<dbReference type="GO" id="GO:0005886">
    <property type="term" value="C:plasma membrane"/>
    <property type="evidence" value="ECO:0007669"/>
    <property type="project" value="TreeGrafter"/>
</dbReference>
<keyword evidence="5" id="KW-0813">Transport</keyword>
<evidence type="ECO:0000256" key="3">
    <source>
        <dbReference type="ARBA" id="ARBA00022989"/>
    </source>
</evidence>
<feature type="transmembrane region" description="Helical" evidence="7">
    <location>
        <begin position="228"/>
        <end position="246"/>
    </location>
</feature>
<evidence type="ECO:0000256" key="5">
    <source>
        <dbReference type="ARBA" id="ARBA00023065"/>
    </source>
</evidence>
<dbReference type="PANTHER" id="PTHR11972">
    <property type="entry name" value="NADPH OXIDASE"/>
    <property type="match status" value="1"/>
</dbReference>
<dbReference type="GO" id="GO:0006811">
    <property type="term" value="P:monoatomic ion transport"/>
    <property type="evidence" value="ECO:0007669"/>
    <property type="project" value="UniProtKB-KW"/>
</dbReference>
<keyword evidence="3 7" id="KW-1133">Transmembrane helix</keyword>
<keyword evidence="2 7" id="KW-0812">Transmembrane</keyword>
<evidence type="ECO:0000313" key="9">
    <source>
        <dbReference type="EMBL" id="KAF9941711.1"/>
    </source>
</evidence>
<dbReference type="Gene3D" id="3.40.50.80">
    <property type="entry name" value="Nucleotide-binding domain of ferredoxin-NADP reductase (FNR) module"/>
    <property type="match status" value="1"/>
</dbReference>
<dbReference type="InterPro" id="IPR013130">
    <property type="entry name" value="Fe3_Rdtase_TM_dom"/>
</dbReference>
<protein>
    <submittedName>
        <fullName evidence="9">Ferric/cupric-chelate reductase</fullName>
    </submittedName>
</protein>
<dbReference type="AlphaFoldDB" id="A0A9P6LTB8"/>
<name>A0A9P6LTB8_9FUNG</name>
<evidence type="ECO:0000259" key="8">
    <source>
        <dbReference type="Pfam" id="PF01794"/>
    </source>
</evidence>
<feature type="transmembrane region" description="Helical" evidence="7">
    <location>
        <begin position="591"/>
        <end position="611"/>
    </location>
</feature>
<feature type="transmembrane region" description="Helical" evidence="7">
    <location>
        <begin position="253"/>
        <end position="274"/>
    </location>
</feature>
<comment type="caution">
    <text evidence="9">The sequence shown here is derived from an EMBL/GenBank/DDBJ whole genome shotgun (WGS) entry which is preliminary data.</text>
</comment>
<feature type="transmembrane region" description="Helical" evidence="7">
    <location>
        <begin position="44"/>
        <end position="66"/>
    </location>
</feature>
<feature type="domain" description="Ferric oxidoreductase" evidence="8">
    <location>
        <begin position="151"/>
        <end position="271"/>
    </location>
</feature>
<keyword evidence="10" id="KW-1185">Reference proteome</keyword>
<evidence type="ECO:0000313" key="10">
    <source>
        <dbReference type="Proteomes" id="UP000749646"/>
    </source>
</evidence>
<dbReference type="OrthoDB" id="10006946at2759"/>
<dbReference type="GO" id="GO:0016491">
    <property type="term" value="F:oxidoreductase activity"/>
    <property type="evidence" value="ECO:0007669"/>
    <property type="project" value="UniProtKB-KW"/>
</dbReference>
<feature type="transmembrane region" description="Helical" evidence="7">
    <location>
        <begin position="106"/>
        <end position="126"/>
    </location>
</feature>
<dbReference type="SUPFAM" id="SSF52343">
    <property type="entry name" value="Ferredoxin reductase-like, C-terminal NADP-linked domain"/>
    <property type="match status" value="1"/>
</dbReference>
<keyword evidence="4" id="KW-0560">Oxidoreductase</keyword>
<dbReference type="PANTHER" id="PTHR11972:SF69">
    <property type="entry name" value="FERRIC REDUCTION OXIDASE 6-RELATED"/>
    <property type="match status" value="1"/>
</dbReference>
<evidence type="ECO:0000256" key="2">
    <source>
        <dbReference type="ARBA" id="ARBA00022692"/>
    </source>
</evidence>
<gene>
    <name evidence="9" type="primary">FRE1_2</name>
    <name evidence="9" type="ORF">BGZ65_002067</name>
</gene>
<dbReference type="Pfam" id="PF01794">
    <property type="entry name" value="Ferric_reduct"/>
    <property type="match status" value="1"/>
</dbReference>
<dbReference type="EMBL" id="JAAAHW010009397">
    <property type="protein sequence ID" value="KAF9941711.1"/>
    <property type="molecule type" value="Genomic_DNA"/>
</dbReference>
<feature type="transmembrane region" description="Helical" evidence="7">
    <location>
        <begin position="146"/>
        <end position="166"/>
    </location>
</feature>
<comment type="subcellular location">
    <subcellularLocation>
        <location evidence="1">Membrane</location>
        <topology evidence="1">Multi-pass membrane protein</topology>
    </subcellularLocation>
</comment>
<dbReference type="InterPro" id="IPR039261">
    <property type="entry name" value="FNR_nucleotide-bd"/>
</dbReference>
<feature type="transmembrane region" description="Helical" evidence="7">
    <location>
        <begin position="187"/>
        <end position="208"/>
    </location>
</feature>
<evidence type="ECO:0000256" key="4">
    <source>
        <dbReference type="ARBA" id="ARBA00023002"/>
    </source>
</evidence>
<evidence type="ECO:0000256" key="1">
    <source>
        <dbReference type="ARBA" id="ARBA00004141"/>
    </source>
</evidence>
<dbReference type="Proteomes" id="UP000749646">
    <property type="component" value="Unassembled WGS sequence"/>
</dbReference>
<sequence>MKFRSVALSCVLVLTLYMFADFKVAWLSGVTVKDIYYYNKRDLYVVVLFIIPAIVSHLVTIWGHYFKRDEIFQESIAKCSTATVKERTRIPVWERHDPWWGFTVKYWLLVGVSVLLNVIWFAQPVIAYLPPSLKTLGTFGAVTRYVAYASGYAALGSCGMLLFLVLRRSMLQALGYTYADILPLHRWMGVAFIVWSTIHAFGYILYYVHANAFLSHFNFDGNTRGPQNMIALFAYAALLGLGVTAIPQVRRSCYLLFITTHRIFTVILFVGTIMHFPYYMLWYYILPSVCLYFADRFVPKFIQSCSMAREVECSFNKDADILTETKTSWTGTLTNLCQEKGDGEVVMLKANVDGVFGDRDHGYLSSKVMVIFAAGTAITTFMSLLKAMAAQIEFSAETMNYPATIEVYLICTFRYESELYAYGDFMHRITHDPRFTSWLHTEIYVTRQDKHAPPPECPSGQCISEFVCGRVEDEDQEAGDTNVNESTLLLARYNKKSWHGTLAGDCSGCGDEERKGCMGCSSGACSSSSASSITITAAPAISVCTQDSNAPKKVASPTASSSPSLYHYKSLPTFPQASSSAIAAVHAKKDLVATSIILIVPMIVFLLSRAIPWEGTYKGEDHWCRAIREKSQHMTNRCLWSYAVLPGTLHVLVASMLGYLGLWLARNTNLLQKHSPMPYSRSSYGYGSITAKATTTRGDVEANRTFATTSPSATSAYRNLLQGLGGILDPALPGILDPPLPINNIKPAEMTTTKGSIQFKHGRIQVGHHIQELKAIGIGREVGADGESMEAKRGGALVFGGGPDAFVDMIEESCKKARWDVDFHRETWAP</sequence>
<proteinExistence type="predicted"/>
<reference evidence="9" key="1">
    <citation type="journal article" date="2020" name="Fungal Divers.">
        <title>Resolving the Mortierellaceae phylogeny through synthesis of multi-gene phylogenetics and phylogenomics.</title>
        <authorList>
            <person name="Vandepol N."/>
            <person name="Liber J."/>
            <person name="Desiro A."/>
            <person name="Na H."/>
            <person name="Kennedy M."/>
            <person name="Barry K."/>
            <person name="Grigoriev I.V."/>
            <person name="Miller A.N."/>
            <person name="O'Donnell K."/>
            <person name="Stajich J.E."/>
            <person name="Bonito G."/>
        </authorList>
    </citation>
    <scope>NUCLEOTIDE SEQUENCE</scope>
    <source>
        <strain evidence="9">MES-2147</strain>
    </source>
</reference>
<feature type="transmembrane region" description="Helical" evidence="7">
    <location>
        <begin position="639"/>
        <end position="665"/>
    </location>
</feature>
<keyword evidence="5" id="KW-0406">Ion transport</keyword>
<accession>A0A9P6LTB8</accession>
<organism evidence="9 10">
    <name type="scientific">Modicella reniformis</name>
    <dbReference type="NCBI Taxonomy" id="1440133"/>
    <lineage>
        <taxon>Eukaryota</taxon>
        <taxon>Fungi</taxon>
        <taxon>Fungi incertae sedis</taxon>
        <taxon>Mucoromycota</taxon>
        <taxon>Mortierellomycotina</taxon>
        <taxon>Mortierellomycetes</taxon>
        <taxon>Mortierellales</taxon>
        <taxon>Mortierellaceae</taxon>
        <taxon>Modicella</taxon>
    </lineage>
</organism>
<evidence type="ECO:0000256" key="7">
    <source>
        <dbReference type="SAM" id="Phobius"/>
    </source>
</evidence>
<dbReference type="InterPro" id="IPR050369">
    <property type="entry name" value="RBOH/FRE"/>
</dbReference>
<keyword evidence="6 7" id="KW-0472">Membrane</keyword>
<evidence type="ECO:0000256" key="6">
    <source>
        <dbReference type="ARBA" id="ARBA00023136"/>
    </source>
</evidence>